<accession>A0ACB9TE10</accession>
<organism evidence="1 2">
    <name type="scientific">Holotrichia oblita</name>
    <name type="common">Chafer beetle</name>
    <dbReference type="NCBI Taxonomy" id="644536"/>
    <lineage>
        <taxon>Eukaryota</taxon>
        <taxon>Metazoa</taxon>
        <taxon>Ecdysozoa</taxon>
        <taxon>Arthropoda</taxon>
        <taxon>Hexapoda</taxon>
        <taxon>Insecta</taxon>
        <taxon>Pterygota</taxon>
        <taxon>Neoptera</taxon>
        <taxon>Endopterygota</taxon>
        <taxon>Coleoptera</taxon>
        <taxon>Polyphaga</taxon>
        <taxon>Scarabaeiformia</taxon>
        <taxon>Scarabaeidae</taxon>
        <taxon>Melolonthinae</taxon>
        <taxon>Holotrichia</taxon>
    </lineage>
</organism>
<dbReference type="Proteomes" id="UP001056778">
    <property type="component" value="Chromosome 3"/>
</dbReference>
<gene>
    <name evidence="1" type="ORF">MML48_3g00021615</name>
</gene>
<proteinExistence type="predicted"/>
<reference evidence="1" key="1">
    <citation type="submission" date="2022-04" db="EMBL/GenBank/DDBJ databases">
        <title>Chromosome-scale genome assembly of Holotrichia oblita Faldermann.</title>
        <authorList>
            <person name="Rongchong L."/>
        </authorList>
    </citation>
    <scope>NUCLEOTIDE SEQUENCE</scope>
    <source>
        <strain evidence="1">81SQS9</strain>
    </source>
</reference>
<sequence length="154" mass="17454">MNAEPSTSAANSASVYCPPKKREKASHLSSAEKQTIIYAYKKIITDSPDIRKGDMINHISHVLGISRSTVYRVISEYNKTGKTSEPKKITGRPSVLESFDETIKTAVREIVHSMFYENELPTLDKVLTQINNSNELPKMSRSTLYRLMKQLNFK</sequence>
<evidence type="ECO:0000313" key="1">
    <source>
        <dbReference type="EMBL" id="KAI4465096.1"/>
    </source>
</evidence>
<keyword evidence="2" id="KW-1185">Reference proteome</keyword>
<dbReference type="EMBL" id="CM043017">
    <property type="protein sequence ID" value="KAI4465096.1"/>
    <property type="molecule type" value="Genomic_DNA"/>
</dbReference>
<protein>
    <submittedName>
        <fullName evidence="1">Homeobox-like domain superfamily</fullName>
    </submittedName>
</protein>
<evidence type="ECO:0000313" key="2">
    <source>
        <dbReference type="Proteomes" id="UP001056778"/>
    </source>
</evidence>
<name>A0ACB9TE10_HOLOL</name>
<comment type="caution">
    <text evidence="1">The sequence shown here is derived from an EMBL/GenBank/DDBJ whole genome shotgun (WGS) entry which is preliminary data.</text>
</comment>